<evidence type="ECO:0000259" key="1">
    <source>
        <dbReference type="Pfam" id="PF04542"/>
    </source>
</evidence>
<proteinExistence type="predicted"/>
<dbReference type="AlphaFoldDB" id="A0A2S9E3I4"/>
<gene>
    <name evidence="2" type="ORF">CQZ99_27680</name>
</gene>
<dbReference type="GO" id="GO:0003700">
    <property type="term" value="F:DNA-binding transcription factor activity"/>
    <property type="evidence" value="ECO:0007669"/>
    <property type="project" value="InterPro"/>
</dbReference>
<dbReference type="InterPro" id="IPR007627">
    <property type="entry name" value="RNA_pol_sigma70_r2"/>
</dbReference>
<dbReference type="InterPro" id="IPR013325">
    <property type="entry name" value="RNA_pol_sigma_r2"/>
</dbReference>
<dbReference type="Proteomes" id="UP000238045">
    <property type="component" value="Unassembled WGS sequence"/>
</dbReference>
<feature type="domain" description="RNA polymerase sigma-70 region 2" evidence="1">
    <location>
        <begin position="61"/>
        <end position="107"/>
    </location>
</feature>
<evidence type="ECO:0000313" key="3">
    <source>
        <dbReference type="Proteomes" id="UP000238045"/>
    </source>
</evidence>
<dbReference type="EMBL" id="PCQL01000056">
    <property type="protein sequence ID" value="PRC09402.1"/>
    <property type="molecule type" value="Genomic_DNA"/>
</dbReference>
<dbReference type="Pfam" id="PF04542">
    <property type="entry name" value="Sigma70_r2"/>
    <property type="match status" value="1"/>
</dbReference>
<dbReference type="GO" id="GO:0006352">
    <property type="term" value="P:DNA-templated transcription initiation"/>
    <property type="evidence" value="ECO:0007669"/>
    <property type="project" value="InterPro"/>
</dbReference>
<sequence>MTEGYCASCLSKDDRLANEALRALMAHVVNGDRGASRRLSAKVTPLLNAFYEGQVQAGRIRPEHLDGLVQDAFKALLQNRTHYNPDQPFRAWLLEGARTTLLDHLHANTVVPLMNPPDILWAL</sequence>
<name>A0A2S9E3I4_9PSED</name>
<evidence type="ECO:0000313" key="2">
    <source>
        <dbReference type="EMBL" id="PRC09402.1"/>
    </source>
</evidence>
<keyword evidence="3" id="KW-1185">Reference proteome</keyword>
<dbReference type="Gene3D" id="1.10.1740.10">
    <property type="match status" value="1"/>
</dbReference>
<protein>
    <submittedName>
        <fullName evidence="2">RNA polymerase subunit sigma-24</fullName>
    </submittedName>
</protein>
<reference evidence="2 3" key="1">
    <citation type="submission" date="2017-09" db="EMBL/GenBank/DDBJ databases">
        <title>Genomic, metabolic, and phenotypic characteristics of bacterial isolates from the natural microbiome of the model nematode Caenorhabditis elegans.</title>
        <authorList>
            <person name="Zimmermann J."/>
            <person name="Obeng N."/>
            <person name="Yang W."/>
            <person name="Obeng O."/>
            <person name="Kissoyan K."/>
            <person name="Pees B."/>
            <person name="Dirksen P."/>
            <person name="Hoppner M."/>
            <person name="Franke A."/>
            <person name="Rosenstiel P."/>
            <person name="Leippe M."/>
            <person name="Dierking K."/>
            <person name="Kaleta C."/>
            <person name="Schulenburg H."/>
        </authorList>
    </citation>
    <scope>NUCLEOTIDE SEQUENCE [LARGE SCALE GENOMIC DNA]</scope>
    <source>
        <strain evidence="2 3">MYb117</strain>
    </source>
</reference>
<organism evidence="2 3">
    <name type="scientific">Pseudomonas poae</name>
    <dbReference type="NCBI Taxonomy" id="200451"/>
    <lineage>
        <taxon>Bacteria</taxon>
        <taxon>Pseudomonadati</taxon>
        <taxon>Pseudomonadota</taxon>
        <taxon>Gammaproteobacteria</taxon>
        <taxon>Pseudomonadales</taxon>
        <taxon>Pseudomonadaceae</taxon>
        <taxon>Pseudomonas</taxon>
    </lineage>
</organism>
<dbReference type="RefSeq" id="WP_105699996.1">
    <property type="nucleotide sequence ID" value="NZ_CP159260.1"/>
</dbReference>
<comment type="caution">
    <text evidence="2">The sequence shown here is derived from an EMBL/GenBank/DDBJ whole genome shotgun (WGS) entry which is preliminary data.</text>
</comment>
<accession>A0A2S9E3I4</accession>
<dbReference type="SUPFAM" id="SSF88946">
    <property type="entry name" value="Sigma2 domain of RNA polymerase sigma factors"/>
    <property type="match status" value="1"/>
</dbReference>